<accession>A0A8K0V109</accession>
<keyword evidence="3" id="KW-1185">Reference proteome</keyword>
<dbReference type="Proteomes" id="UP000813824">
    <property type="component" value="Unassembled WGS sequence"/>
</dbReference>
<reference evidence="2" key="1">
    <citation type="journal article" date="2021" name="New Phytol.">
        <title>Evolutionary innovations through gain and loss of genes in the ectomycorrhizal Boletales.</title>
        <authorList>
            <person name="Wu G."/>
            <person name="Miyauchi S."/>
            <person name="Morin E."/>
            <person name="Kuo A."/>
            <person name="Drula E."/>
            <person name="Varga T."/>
            <person name="Kohler A."/>
            <person name="Feng B."/>
            <person name="Cao Y."/>
            <person name="Lipzen A."/>
            <person name="Daum C."/>
            <person name="Hundley H."/>
            <person name="Pangilinan J."/>
            <person name="Johnson J."/>
            <person name="Barry K."/>
            <person name="LaButti K."/>
            <person name="Ng V."/>
            <person name="Ahrendt S."/>
            <person name="Min B."/>
            <person name="Choi I.G."/>
            <person name="Park H."/>
            <person name="Plett J.M."/>
            <person name="Magnuson J."/>
            <person name="Spatafora J.W."/>
            <person name="Nagy L.G."/>
            <person name="Henrissat B."/>
            <person name="Grigoriev I.V."/>
            <person name="Yang Z.L."/>
            <person name="Xu J."/>
            <person name="Martin F.M."/>
        </authorList>
    </citation>
    <scope>NUCLEOTIDE SEQUENCE</scope>
    <source>
        <strain evidence="2">KKN 215</strain>
    </source>
</reference>
<name>A0A8K0V109_9AGAR</name>
<proteinExistence type="predicted"/>
<dbReference type="AlphaFoldDB" id="A0A8K0V109"/>
<evidence type="ECO:0000256" key="1">
    <source>
        <dbReference type="SAM" id="SignalP"/>
    </source>
</evidence>
<sequence>MATTILHAIFSSFFFHPLLRGTLEIVGSEHVMVDSFTRDFPGPCEPQVSPASSLYKSSATALLTINQLSSSRPELVRNTSHPGSTRTYPA</sequence>
<evidence type="ECO:0008006" key="4">
    <source>
        <dbReference type="Google" id="ProtNLM"/>
    </source>
</evidence>
<feature type="chain" id="PRO_5035421651" description="Secreted protein" evidence="1">
    <location>
        <begin position="22"/>
        <end position="90"/>
    </location>
</feature>
<organism evidence="2 3">
    <name type="scientific">Cristinia sonorae</name>
    <dbReference type="NCBI Taxonomy" id="1940300"/>
    <lineage>
        <taxon>Eukaryota</taxon>
        <taxon>Fungi</taxon>
        <taxon>Dikarya</taxon>
        <taxon>Basidiomycota</taxon>
        <taxon>Agaricomycotina</taxon>
        <taxon>Agaricomycetes</taxon>
        <taxon>Agaricomycetidae</taxon>
        <taxon>Agaricales</taxon>
        <taxon>Pleurotineae</taxon>
        <taxon>Stephanosporaceae</taxon>
        <taxon>Cristinia</taxon>
    </lineage>
</organism>
<evidence type="ECO:0000313" key="3">
    <source>
        <dbReference type="Proteomes" id="UP000813824"/>
    </source>
</evidence>
<keyword evidence="1" id="KW-0732">Signal</keyword>
<dbReference type="EMBL" id="JAEVFJ010000001">
    <property type="protein sequence ID" value="KAH8108172.1"/>
    <property type="molecule type" value="Genomic_DNA"/>
</dbReference>
<gene>
    <name evidence="2" type="ORF">BXZ70DRAFT_43742</name>
</gene>
<comment type="caution">
    <text evidence="2">The sequence shown here is derived from an EMBL/GenBank/DDBJ whole genome shotgun (WGS) entry which is preliminary data.</text>
</comment>
<protein>
    <recommendedName>
        <fullName evidence="4">Secreted protein</fullName>
    </recommendedName>
</protein>
<feature type="signal peptide" evidence="1">
    <location>
        <begin position="1"/>
        <end position="21"/>
    </location>
</feature>
<evidence type="ECO:0000313" key="2">
    <source>
        <dbReference type="EMBL" id="KAH8108172.1"/>
    </source>
</evidence>